<keyword evidence="1" id="KW-0472">Membrane</keyword>
<feature type="domain" description="DUF7382" evidence="2">
    <location>
        <begin position="59"/>
        <end position="123"/>
    </location>
</feature>
<dbReference type="EMBL" id="FNIA01000011">
    <property type="protein sequence ID" value="SDM97692.1"/>
    <property type="molecule type" value="Genomic_DNA"/>
</dbReference>
<evidence type="ECO:0000313" key="3">
    <source>
        <dbReference type="EMBL" id="SDM97692.1"/>
    </source>
</evidence>
<dbReference type="InterPro" id="IPR013783">
    <property type="entry name" value="Ig-like_fold"/>
</dbReference>
<dbReference type="Proteomes" id="UP000199370">
    <property type="component" value="Unassembled WGS sequence"/>
</dbReference>
<gene>
    <name evidence="3" type="ORF">SAMN05192554_11124</name>
</gene>
<sequence>MAGPPFKYHHGPNHGVRLTPLRRDDRAIEGLPIRLVIALVVGVASLSVMMNMISGIGGLAVTEVDAQPTPDVVTPGEQTVTIRVVDSDGNPVEGATVVVKGATARLDGIETASTGENGTAEVDISPSLGPNQAEGTLQIDIKPPAGSEYADQRANTVILVVED</sequence>
<feature type="transmembrane region" description="Helical" evidence="1">
    <location>
        <begin position="31"/>
        <end position="53"/>
    </location>
</feature>
<name>A0A1G9XLH9_9EURY</name>
<proteinExistence type="predicted"/>
<evidence type="ECO:0000313" key="4">
    <source>
        <dbReference type="Proteomes" id="UP000199370"/>
    </source>
</evidence>
<evidence type="ECO:0000259" key="2">
    <source>
        <dbReference type="Pfam" id="PF24107"/>
    </source>
</evidence>
<organism evidence="3 4">
    <name type="scientific">Haloarchaeobius iranensis</name>
    <dbReference type="NCBI Taxonomy" id="996166"/>
    <lineage>
        <taxon>Archaea</taxon>
        <taxon>Methanobacteriati</taxon>
        <taxon>Methanobacteriota</taxon>
        <taxon>Stenosarchaea group</taxon>
        <taxon>Halobacteria</taxon>
        <taxon>Halobacteriales</taxon>
        <taxon>Halorubellaceae</taxon>
        <taxon>Haloarchaeobius</taxon>
    </lineage>
</organism>
<keyword evidence="4" id="KW-1185">Reference proteome</keyword>
<evidence type="ECO:0000256" key="1">
    <source>
        <dbReference type="SAM" id="Phobius"/>
    </source>
</evidence>
<keyword evidence="1" id="KW-0812">Transmembrane</keyword>
<dbReference type="InterPro" id="IPR008964">
    <property type="entry name" value="Invasin/intimin_cell_adhesion"/>
</dbReference>
<dbReference type="Pfam" id="PF24107">
    <property type="entry name" value="DUF7382"/>
    <property type="match status" value="1"/>
</dbReference>
<dbReference type="Gene3D" id="2.60.40.10">
    <property type="entry name" value="Immunoglobulins"/>
    <property type="match status" value="1"/>
</dbReference>
<dbReference type="AlphaFoldDB" id="A0A1G9XLH9"/>
<keyword evidence="1" id="KW-1133">Transmembrane helix</keyword>
<dbReference type="InterPro" id="IPR055806">
    <property type="entry name" value="DUF7382"/>
</dbReference>
<dbReference type="SUPFAM" id="SSF49373">
    <property type="entry name" value="Invasin/intimin cell-adhesion fragments"/>
    <property type="match status" value="1"/>
</dbReference>
<protein>
    <recommendedName>
        <fullName evidence="2">DUF7382 domain-containing protein</fullName>
    </recommendedName>
</protein>
<accession>A0A1G9XLH9</accession>
<reference evidence="3 4" key="1">
    <citation type="submission" date="2016-10" db="EMBL/GenBank/DDBJ databases">
        <authorList>
            <person name="de Groot N.N."/>
        </authorList>
    </citation>
    <scope>NUCLEOTIDE SEQUENCE [LARGE SCALE GENOMIC DNA]</scope>
    <source>
        <strain evidence="4">EB21,IBRC-M 10013,KCTC 4048</strain>
    </source>
</reference>